<accession>A0AAP0BIX4</accession>
<evidence type="ECO:0000313" key="4">
    <source>
        <dbReference type="Proteomes" id="UP001418222"/>
    </source>
</evidence>
<dbReference type="PANTHER" id="PTHR24281">
    <property type="entry name" value="STEROID 21-HYDROXYLASE-RELATED"/>
    <property type="match status" value="1"/>
</dbReference>
<organism evidence="3 4">
    <name type="scientific">Platanthera zijinensis</name>
    <dbReference type="NCBI Taxonomy" id="2320716"/>
    <lineage>
        <taxon>Eukaryota</taxon>
        <taxon>Viridiplantae</taxon>
        <taxon>Streptophyta</taxon>
        <taxon>Embryophyta</taxon>
        <taxon>Tracheophyta</taxon>
        <taxon>Spermatophyta</taxon>
        <taxon>Magnoliopsida</taxon>
        <taxon>Liliopsida</taxon>
        <taxon>Asparagales</taxon>
        <taxon>Orchidaceae</taxon>
        <taxon>Orchidoideae</taxon>
        <taxon>Orchideae</taxon>
        <taxon>Orchidinae</taxon>
        <taxon>Platanthera</taxon>
    </lineage>
</organism>
<dbReference type="InterPro" id="IPR036396">
    <property type="entry name" value="Cyt_P450_sf"/>
</dbReference>
<dbReference type="Pfam" id="PF00067">
    <property type="entry name" value="p450"/>
    <property type="match status" value="1"/>
</dbReference>
<dbReference type="GO" id="GO:0016705">
    <property type="term" value="F:oxidoreductase activity, acting on paired donors, with incorporation or reduction of molecular oxygen"/>
    <property type="evidence" value="ECO:0007669"/>
    <property type="project" value="InterPro"/>
</dbReference>
<feature type="binding site" description="axial binding residue" evidence="1">
    <location>
        <position position="130"/>
    </location>
    <ligand>
        <name>heme</name>
        <dbReference type="ChEBI" id="CHEBI:30413"/>
    </ligand>
    <ligandPart>
        <name>Fe</name>
        <dbReference type="ChEBI" id="CHEBI:18248"/>
    </ligandPart>
</feature>
<protein>
    <submittedName>
        <fullName evidence="3">5-epiaristolochene 1,3-dihydroxylase</fullName>
    </submittedName>
</protein>
<dbReference type="InterPro" id="IPR001128">
    <property type="entry name" value="Cyt_P450"/>
</dbReference>
<sequence length="164" mass="18440">MGVDGANEESVSHEEGSGKGPTSRGDNDKVEECDLQHLHYLKMVVKESLRLHPSVPFPSPLECMEDTKVVDYDIPAKSRVYVSIWSVGRHPKYWGDDAKDFRPERFKNNDVNFNNAHMEFISFGAGGRICQGMSLANAIVELFYANLMHAFETLCMRLKPSACV</sequence>
<evidence type="ECO:0000256" key="1">
    <source>
        <dbReference type="PIRSR" id="PIRSR602401-1"/>
    </source>
</evidence>
<reference evidence="3 4" key="1">
    <citation type="journal article" date="2022" name="Nat. Plants">
        <title>Genomes of leafy and leafless Platanthera orchids illuminate the evolution of mycoheterotrophy.</title>
        <authorList>
            <person name="Li M.H."/>
            <person name="Liu K.W."/>
            <person name="Li Z."/>
            <person name="Lu H.C."/>
            <person name="Ye Q.L."/>
            <person name="Zhang D."/>
            <person name="Wang J.Y."/>
            <person name="Li Y.F."/>
            <person name="Zhong Z.M."/>
            <person name="Liu X."/>
            <person name="Yu X."/>
            <person name="Liu D.K."/>
            <person name="Tu X.D."/>
            <person name="Liu B."/>
            <person name="Hao Y."/>
            <person name="Liao X.Y."/>
            <person name="Jiang Y.T."/>
            <person name="Sun W.H."/>
            <person name="Chen J."/>
            <person name="Chen Y.Q."/>
            <person name="Ai Y."/>
            <person name="Zhai J.W."/>
            <person name="Wu S.S."/>
            <person name="Zhou Z."/>
            <person name="Hsiao Y.Y."/>
            <person name="Wu W.L."/>
            <person name="Chen Y.Y."/>
            <person name="Lin Y.F."/>
            <person name="Hsu J.L."/>
            <person name="Li C.Y."/>
            <person name="Wang Z.W."/>
            <person name="Zhao X."/>
            <person name="Zhong W.Y."/>
            <person name="Ma X.K."/>
            <person name="Ma L."/>
            <person name="Huang J."/>
            <person name="Chen G.Z."/>
            <person name="Huang M.Z."/>
            <person name="Huang L."/>
            <person name="Peng D.H."/>
            <person name="Luo Y.B."/>
            <person name="Zou S.Q."/>
            <person name="Chen S.P."/>
            <person name="Lan S."/>
            <person name="Tsai W.C."/>
            <person name="Van de Peer Y."/>
            <person name="Liu Z.J."/>
        </authorList>
    </citation>
    <scope>NUCLEOTIDE SEQUENCE [LARGE SCALE GENOMIC DNA]</scope>
    <source>
        <strain evidence="3">Lor287</strain>
    </source>
</reference>
<dbReference type="EMBL" id="JBBWWQ010000008">
    <property type="protein sequence ID" value="KAK8940927.1"/>
    <property type="molecule type" value="Genomic_DNA"/>
</dbReference>
<keyword evidence="1" id="KW-0479">Metal-binding</keyword>
<dbReference type="GO" id="GO:0020037">
    <property type="term" value="F:heme binding"/>
    <property type="evidence" value="ECO:0007669"/>
    <property type="project" value="InterPro"/>
</dbReference>
<dbReference type="Gene3D" id="1.10.630.10">
    <property type="entry name" value="Cytochrome P450"/>
    <property type="match status" value="1"/>
</dbReference>
<comment type="caution">
    <text evidence="3">The sequence shown here is derived from an EMBL/GenBank/DDBJ whole genome shotgun (WGS) entry which is preliminary data.</text>
</comment>
<dbReference type="PRINTS" id="PR00463">
    <property type="entry name" value="EP450I"/>
</dbReference>
<dbReference type="GO" id="GO:0004497">
    <property type="term" value="F:monooxygenase activity"/>
    <property type="evidence" value="ECO:0007669"/>
    <property type="project" value="InterPro"/>
</dbReference>
<feature type="region of interest" description="Disordered" evidence="2">
    <location>
        <begin position="1"/>
        <end position="29"/>
    </location>
</feature>
<gene>
    <name evidence="3" type="primary">CYP71D20</name>
    <name evidence="3" type="ORF">KSP39_PZI010168</name>
</gene>
<proteinExistence type="predicted"/>
<keyword evidence="1" id="KW-0349">Heme</keyword>
<dbReference type="InterPro" id="IPR002401">
    <property type="entry name" value="Cyt_P450_E_grp-I"/>
</dbReference>
<name>A0AAP0BIX4_9ASPA</name>
<keyword evidence="4" id="KW-1185">Reference proteome</keyword>
<dbReference type="AlphaFoldDB" id="A0AAP0BIX4"/>
<evidence type="ECO:0000256" key="2">
    <source>
        <dbReference type="SAM" id="MobiDB-lite"/>
    </source>
</evidence>
<dbReference type="SUPFAM" id="SSF48264">
    <property type="entry name" value="Cytochrome P450"/>
    <property type="match status" value="1"/>
</dbReference>
<keyword evidence="1" id="KW-0408">Iron</keyword>
<comment type="cofactor">
    <cofactor evidence="1">
        <name>heme</name>
        <dbReference type="ChEBI" id="CHEBI:30413"/>
    </cofactor>
</comment>
<dbReference type="GO" id="GO:0005506">
    <property type="term" value="F:iron ion binding"/>
    <property type="evidence" value="ECO:0007669"/>
    <property type="project" value="InterPro"/>
</dbReference>
<evidence type="ECO:0000313" key="3">
    <source>
        <dbReference type="EMBL" id="KAK8940927.1"/>
    </source>
</evidence>
<dbReference type="Proteomes" id="UP001418222">
    <property type="component" value="Unassembled WGS sequence"/>
</dbReference>